<evidence type="ECO:0000256" key="10">
    <source>
        <dbReference type="ARBA" id="ARBA00022840"/>
    </source>
</evidence>
<evidence type="ECO:0000256" key="9">
    <source>
        <dbReference type="ARBA" id="ARBA00022827"/>
    </source>
</evidence>
<comment type="catalytic activity">
    <reaction evidence="12 14">
        <text>riboflavin + ATP = FMN + ADP + H(+)</text>
        <dbReference type="Rhea" id="RHEA:14357"/>
        <dbReference type="ChEBI" id="CHEBI:15378"/>
        <dbReference type="ChEBI" id="CHEBI:30616"/>
        <dbReference type="ChEBI" id="CHEBI:57986"/>
        <dbReference type="ChEBI" id="CHEBI:58210"/>
        <dbReference type="ChEBI" id="CHEBI:456216"/>
        <dbReference type="EC" id="2.7.1.26"/>
    </reaction>
</comment>
<dbReference type="GO" id="GO:0005524">
    <property type="term" value="F:ATP binding"/>
    <property type="evidence" value="ECO:0007669"/>
    <property type="project" value="UniProtKB-UniRule"/>
</dbReference>
<dbReference type="EMBL" id="JAEAGR010000019">
    <property type="protein sequence ID" value="MBH1942300.1"/>
    <property type="molecule type" value="Genomic_DNA"/>
</dbReference>
<evidence type="ECO:0000256" key="11">
    <source>
        <dbReference type="ARBA" id="ARBA00023268"/>
    </source>
</evidence>
<dbReference type="GO" id="GO:0006747">
    <property type="term" value="P:FAD biosynthetic process"/>
    <property type="evidence" value="ECO:0007669"/>
    <property type="project" value="UniProtKB-UniRule"/>
</dbReference>
<keyword evidence="5 14" id="KW-0808">Transferase</keyword>
<dbReference type="SMART" id="SM00904">
    <property type="entry name" value="Flavokinase"/>
    <property type="match status" value="1"/>
</dbReference>
<evidence type="ECO:0000256" key="4">
    <source>
        <dbReference type="ARBA" id="ARBA00022643"/>
    </source>
</evidence>
<comment type="catalytic activity">
    <reaction evidence="13 14">
        <text>FMN + ATP + H(+) = FAD + diphosphate</text>
        <dbReference type="Rhea" id="RHEA:17237"/>
        <dbReference type="ChEBI" id="CHEBI:15378"/>
        <dbReference type="ChEBI" id="CHEBI:30616"/>
        <dbReference type="ChEBI" id="CHEBI:33019"/>
        <dbReference type="ChEBI" id="CHEBI:57692"/>
        <dbReference type="ChEBI" id="CHEBI:58210"/>
        <dbReference type="EC" id="2.7.7.2"/>
    </reaction>
</comment>
<keyword evidence="8 14" id="KW-0418">Kinase</keyword>
<dbReference type="PANTHER" id="PTHR22749:SF6">
    <property type="entry name" value="RIBOFLAVIN KINASE"/>
    <property type="match status" value="1"/>
</dbReference>
<evidence type="ECO:0000313" key="16">
    <source>
        <dbReference type="EMBL" id="MBH1942300.1"/>
    </source>
</evidence>
<dbReference type="GO" id="GO:0008531">
    <property type="term" value="F:riboflavin kinase activity"/>
    <property type="evidence" value="ECO:0007669"/>
    <property type="project" value="UniProtKB-UniRule"/>
</dbReference>
<dbReference type="Pfam" id="PF06574">
    <property type="entry name" value="FAD_syn"/>
    <property type="match status" value="1"/>
</dbReference>
<dbReference type="PANTHER" id="PTHR22749">
    <property type="entry name" value="RIBOFLAVIN KINASE/FMN ADENYLYLTRANSFERASE"/>
    <property type="match status" value="1"/>
</dbReference>
<accession>A0A8J7H4I1</accession>
<dbReference type="Gene3D" id="2.40.30.30">
    <property type="entry name" value="Riboflavin kinase-like"/>
    <property type="match status" value="1"/>
</dbReference>
<evidence type="ECO:0000259" key="15">
    <source>
        <dbReference type="SMART" id="SM00904"/>
    </source>
</evidence>
<keyword evidence="3 14" id="KW-0285">Flavoprotein</keyword>
<comment type="caution">
    <text evidence="16">The sequence shown here is derived from an EMBL/GenBank/DDBJ whole genome shotgun (WGS) entry which is preliminary data.</text>
</comment>
<name>A0A8J7H4I1_9FIRM</name>
<evidence type="ECO:0000256" key="6">
    <source>
        <dbReference type="ARBA" id="ARBA00022695"/>
    </source>
</evidence>
<keyword evidence="9 14" id="KW-0274">FAD</keyword>
<evidence type="ECO:0000256" key="14">
    <source>
        <dbReference type="PIRNR" id="PIRNR004491"/>
    </source>
</evidence>
<dbReference type="InterPro" id="IPR002606">
    <property type="entry name" value="Riboflavin_kinase_bac"/>
</dbReference>
<dbReference type="NCBIfam" id="TIGR00083">
    <property type="entry name" value="ribF"/>
    <property type="match status" value="1"/>
</dbReference>
<dbReference type="UniPathway" id="UPA00277">
    <property type="reaction ID" value="UER00407"/>
</dbReference>
<keyword evidence="10 14" id="KW-0067">ATP-binding</keyword>
<proteinExistence type="inferred from homology"/>
<keyword evidence="7 14" id="KW-0547">Nucleotide-binding</keyword>
<dbReference type="NCBIfam" id="NF004162">
    <property type="entry name" value="PRK05627.1-5"/>
    <property type="match status" value="1"/>
</dbReference>
<dbReference type="InterPro" id="IPR023468">
    <property type="entry name" value="Riboflavin_kinase"/>
</dbReference>
<dbReference type="InterPro" id="IPR023465">
    <property type="entry name" value="Riboflavin_kinase_dom_sf"/>
</dbReference>
<keyword evidence="11" id="KW-0511">Multifunctional enzyme</keyword>
<evidence type="ECO:0000256" key="3">
    <source>
        <dbReference type="ARBA" id="ARBA00022630"/>
    </source>
</evidence>
<dbReference type="GO" id="GO:0003919">
    <property type="term" value="F:FMN adenylyltransferase activity"/>
    <property type="evidence" value="ECO:0007669"/>
    <property type="project" value="UniProtKB-UniRule"/>
</dbReference>
<dbReference type="Pfam" id="PF01687">
    <property type="entry name" value="Flavokinase"/>
    <property type="match status" value="1"/>
</dbReference>
<organism evidence="16 17">
    <name type="scientific">Mobilitalea sibirica</name>
    <dbReference type="NCBI Taxonomy" id="1462919"/>
    <lineage>
        <taxon>Bacteria</taxon>
        <taxon>Bacillati</taxon>
        <taxon>Bacillota</taxon>
        <taxon>Clostridia</taxon>
        <taxon>Lachnospirales</taxon>
        <taxon>Lachnospiraceae</taxon>
        <taxon>Mobilitalea</taxon>
    </lineage>
</organism>
<dbReference type="CDD" id="cd02064">
    <property type="entry name" value="FAD_synthetase_N"/>
    <property type="match status" value="1"/>
</dbReference>
<evidence type="ECO:0000256" key="2">
    <source>
        <dbReference type="ARBA" id="ARBA00005201"/>
    </source>
</evidence>
<evidence type="ECO:0000313" key="17">
    <source>
        <dbReference type="Proteomes" id="UP000623269"/>
    </source>
</evidence>
<gene>
    <name evidence="16" type="ORF">I5677_15470</name>
</gene>
<comment type="similarity">
    <text evidence="14">Belongs to the ribF family.</text>
</comment>
<keyword evidence="6 14" id="KW-0548">Nucleotidyltransferase</keyword>
<protein>
    <recommendedName>
        <fullName evidence="14">Riboflavin biosynthesis protein</fullName>
    </recommendedName>
    <domain>
        <recommendedName>
            <fullName evidence="14">Riboflavin kinase</fullName>
            <ecNumber evidence="14">2.7.1.26</ecNumber>
        </recommendedName>
        <alternativeName>
            <fullName evidence="14">Flavokinase</fullName>
        </alternativeName>
    </domain>
    <domain>
        <recommendedName>
            <fullName evidence="14">FMN adenylyltransferase</fullName>
            <ecNumber evidence="14">2.7.7.2</ecNumber>
        </recommendedName>
        <alternativeName>
            <fullName evidence="14">FAD pyrophosphorylase</fullName>
        </alternativeName>
        <alternativeName>
            <fullName evidence="14">FAD synthase</fullName>
        </alternativeName>
    </domain>
</protein>
<dbReference type="SUPFAM" id="SSF82114">
    <property type="entry name" value="Riboflavin kinase-like"/>
    <property type="match status" value="1"/>
</dbReference>
<dbReference type="InterPro" id="IPR014729">
    <property type="entry name" value="Rossmann-like_a/b/a_fold"/>
</dbReference>
<reference evidence="16" key="1">
    <citation type="submission" date="2020-12" db="EMBL/GenBank/DDBJ databases">
        <title>M. sibirica DSM 26468T genome.</title>
        <authorList>
            <person name="Thieme N."/>
            <person name="Rettenmaier R."/>
            <person name="Zverlov V."/>
            <person name="Liebl W."/>
        </authorList>
    </citation>
    <scope>NUCLEOTIDE SEQUENCE</scope>
    <source>
        <strain evidence="16">DSM 26468</strain>
    </source>
</reference>
<dbReference type="NCBIfam" id="NF004160">
    <property type="entry name" value="PRK05627.1-3"/>
    <property type="match status" value="1"/>
</dbReference>
<comment type="pathway">
    <text evidence="2 14">Cofactor biosynthesis; FMN biosynthesis; FMN from riboflavin (ATP route): step 1/1.</text>
</comment>
<evidence type="ECO:0000256" key="12">
    <source>
        <dbReference type="ARBA" id="ARBA00047880"/>
    </source>
</evidence>
<evidence type="ECO:0000256" key="5">
    <source>
        <dbReference type="ARBA" id="ARBA00022679"/>
    </source>
</evidence>
<dbReference type="EC" id="2.7.1.26" evidence="14"/>
<dbReference type="Proteomes" id="UP000623269">
    <property type="component" value="Unassembled WGS sequence"/>
</dbReference>
<dbReference type="EC" id="2.7.7.2" evidence="14"/>
<keyword evidence="4 14" id="KW-0288">FMN</keyword>
<dbReference type="Gene3D" id="3.40.50.620">
    <property type="entry name" value="HUPs"/>
    <property type="match status" value="1"/>
</dbReference>
<evidence type="ECO:0000256" key="1">
    <source>
        <dbReference type="ARBA" id="ARBA00004726"/>
    </source>
</evidence>
<evidence type="ECO:0000256" key="7">
    <source>
        <dbReference type="ARBA" id="ARBA00022741"/>
    </source>
</evidence>
<dbReference type="UniPathway" id="UPA00276">
    <property type="reaction ID" value="UER00406"/>
</dbReference>
<sequence length="316" mass="36031">MDYIAENTNFKLKNSAVTLGKFDGLHLGHQLLLEQVISLKKQGYTAVMFSFSYHPGNLFSKKEFELIYTEEEKLAKLRNTKMDVLVSYPFTKETSNMEPEDFIKDVLIGKLDAKIIVVGQDFRFGHKRRGDVKLLQSLAETYGYRVIACEKRKYKDSIISSSEIRKELKEGNMETVNEMLGQPYSILGEVRHGRKLGRTLGLPTTNIIPVSGKLLPPCGVYASKTIVDGISYPGVTNIGFKPTVGAEKVKGVETYIFDFNQDLYGKFIEVELYTYERPELKFNSIEELKQKMQEDIAFTRNYFLKLNEGNNSSYSN</sequence>
<dbReference type="PIRSF" id="PIRSF004491">
    <property type="entry name" value="FAD_Synth"/>
    <property type="match status" value="1"/>
</dbReference>
<dbReference type="InterPro" id="IPR015864">
    <property type="entry name" value="FAD_synthase"/>
</dbReference>
<dbReference type="InterPro" id="IPR015865">
    <property type="entry name" value="Riboflavin_kinase_bac/euk"/>
</dbReference>
<dbReference type="GO" id="GO:0009231">
    <property type="term" value="P:riboflavin biosynthetic process"/>
    <property type="evidence" value="ECO:0007669"/>
    <property type="project" value="InterPro"/>
</dbReference>
<dbReference type="FunFam" id="3.40.50.620:FF:000021">
    <property type="entry name" value="Riboflavin biosynthesis protein"/>
    <property type="match status" value="1"/>
</dbReference>
<dbReference type="GO" id="GO:0009398">
    <property type="term" value="P:FMN biosynthetic process"/>
    <property type="evidence" value="ECO:0007669"/>
    <property type="project" value="UniProtKB-UniRule"/>
</dbReference>
<evidence type="ECO:0000256" key="13">
    <source>
        <dbReference type="ARBA" id="ARBA00049494"/>
    </source>
</evidence>
<feature type="domain" description="Riboflavin kinase" evidence="15">
    <location>
        <begin position="179"/>
        <end position="304"/>
    </location>
</feature>
<evidence type="ECO:0000256" key="8">
    <source>
        <dbReference type="ARBA" id="ARBA00022777"/>
    </source>
</evidence>
<comment type="pathway">
    <text evidence="1 14">Cofactor biosynthesis; FAD biosynthesis; FAD from FMN: step 1/1.</text>
</comment>
<keyword evidence="17" id="KW-1185">Reference proteome</keyword>
<dbReference type="AlphaFoldDB" id="A0A8J7H4I1"/>
<dbReference type="SUPFAM" id="SSF52374">
    <property type="entry name" value="Nucleotidylyl transferase"/>
    <property type="match status" value="1"/>
</dbReference>